<organism evidence="2 3">
    <name type="scientific">Synechocystis salina LEGE 00031</name>
    <dbReference type="NCBI Taxonomy" id="1828736"/>
    <lineage>
        <taxon>Bacteria</taxon>
        <taxon>Bacillati</taxon>
        <taxon>Cyanobacteriota</taxon>
        <taxon>Cyanophyceae</taxon>
        <taxon>Synechococcales</taxon>
        <taxon>Merismopediaceae</taxon>
        <taxon>Synechocystis</taxon>
    </lineage>
</organism>
<accession>A0ABR9VSR6</accession>
<keyword evidence="1" id="KW-0732">Signal</keyword>
<evidence type="ECO:0000313" key="3">
    <source>
        <dbReference type="Proteomes" id="UP000658720"/>
    </source>
</evidence>
<evidence type="ECO:0000313" key="2">
    <source>
        <dbReference type="EMBL" id="MBE9254379.1"/>
    </source>
</evidence>
<feature type="chain" id="PRO_5046619845" description="Diheme cytochrome C" evidence="1">
    <location>
        <begin position="26"/>
        <end position="188"/>
    </location>
</feature>
<feature type="signal peptide" evidence="1">
    <location>
        <begin position="1"/>
        <end position="25"/>
    </location>
</feature>
<dbReference type="EMBL" id="JADEVV010000029">
    <property type="protein sequence ID" value="MBE9254379.1"/>
    <property type="molecule type" value="Genomic_DNA"/>
</dbReference>
<sequence length="188" mass="21068">MRIWPVVLTGLVLIFLSLSGGWAMAQTWAPHGQPKDSLIAQASIPQNLPPVIPDNPRSVDPIPTRYLPGFESYIETCTGCHIALPPEVLPLESWQEILRRPDVHYGVSIPNINRLTQLLIWDYVSTFSRPLPPNTPVPLYAEKSRFFKALHPRVPMPEEVTSNTCVTCHPGAEVFDFITLAPQWQDAP</sequence>
<keyword evidence="3" id="KW-1185">Reference proteome</keyword>
<protein>
    <recommendedName>
        <fullName evidence="4">Diheme cytochrome C</fullName>
    </recommendedName>
</protein>
<name>A0ABR9VSR6_9SYNC</name>
<dbReference type="Proteomes" id="UP000658720">
    <property type="component" value="Unassembled WGS sequence"/>
</dbReference>
<evidence type="ECO:0000256" key="1">
    <source>
        <dbReference type="SAM" id="SignalP"/>
    </source>
</evidence>
<reference evidence="2 3" key="1">
    <citation type="submission" date="2020-10" db="EMBL/GenBank/DDBJ databases">
        <authorList>
            <person name="Castelo-Branco R."/>
            <person name="Eusebio N."/>
            <person name="Adriana R."/>
            <person name="Vieira A."/>
            <person name="Brugerolle De Fraissinette N."/>
            <person name="Rezende De Castro R."/>
            <person name="Schneider M.P."/>
            <person name="Vasconcelos V."/>
            <person name="Leao P.N."/>
        </authorList>
    </citation>
    <scope>NUCLEOTIDE SEQUENCE [LARGE SCALE GENOMIC DNA]</scope>
    <source>
        <strain evidence="2 3">LEGE 00031</strain>
    </source>
</reference>
<dbReference type="Pfam" id="PF09626">
    <property type="entry name" value="DHC"/>
    <property type="match status" value="1"/>
</dbReference>
<dbReference type="RefSeq" id="WP_190598762.1">
    <property type="nucleotide sequence ID" value="NZ_JADEVV010000029.1"/>
</dbReference>
<proteinExistence type="predicted"/>
<evidence type="ECO:0008006" key="4">
    <source>
        <dbReference type="Google" id="ProtNLM"/>
    </source>
</evidence>
<comment type="caution">
    <text evidence="2">The sequence shown here is derived from an EMBL/GenBank/DDBJ whole genome shotgun (WGS) entry which is preliminary data.</text>
</comment>
<dbReference type="InterPro" id="IPR018588">
    <property type="entry name" value="Dihaem_cytochrome-c"/>
</dbReference>
<gene>
    <name evidence="2" type="ORF">IQ217_11105</name>
</gene>